<feature type="domain" description="Helicase C-terminal" evidence="3">
    <location>
        <begin position="1809"/>
        <end position="1992"/>
    </location>
</feature>
<accession>A0A7X0Y036</accession>
<dbReference type="InterPro" id="IPR001650">
    <property type="entry name" value="Helicase_C-like"/>
</dbReference>
<evidence type="ECO:0000256" key="1">
    <source>
        <dbReference type="SAM" id="Coils"/>
    </source>
</evidence>
<comment type="caution">
    <text evidence="4">The sequence shown here is derived from an EMBL/GenBank/DDBJ whole genome shotgun (WGS) entry which is preliminary data.</text>
</comment>
<feature type="compositionally biased region" description="Basic and acidic residues" evidence="2">
    <location>
        <begin position="288"/>
        <end position="297"/>
    </location>
</feature>
<keyword evidence="4" id="KW-0067">ATP-binding</keyword>
<feature type="coiled-coil region" evidence="1">
    <location>
        <begin position="1529"/>
        <end position="1576"/>
    </location>
</feature>
<evidence type="ECO:0000256" key="2">
    <source>
        <dbReference type="SAM" id="MobiDB-lite"/>
    </source>
</evidence>
<dbReference type="Proteomes" id="UP000539064">
    <property type="component" value="Unassembled WGS sequence"/>
</dbReference>
<dbReference type="InterPro" id="IPR014001">
    <property type="entry name" value="Helicase_ATP-bd"/>
</dbReference>
<keyword evidence="4" id="KW-0547">Nucleotide-binding</keyword>
<dbReference type="PRINTS" id="PR00507">
    <property type="entry name" value="N12N6MTFRASE"/>
</dbReference>
<feature type="region of interest" description="Disordered" evidence="2">
    <location>
        <begin position="288"/>
        <end position="320"/>
    </location>
</feature>
<dbReference type="InterPro" id="IPR027417">
    <property type="entry name" value="P-loop_NTPase"/>
</dbReference>
<dbReference type="RefSeq" id="WP_185492086.1">
    <property type="nucleotide sequence ID" value="NZ_JAARVC010000007.1"/>
</dbReference>
<reference evidence="4 5" key="1">
    <citation type="submission" date="2020-03" db="EMBL/GenBank/DDBJ databases">
        <title>Soil Listeria distribution.</title>
        <authorList>
            <person name="Liao J."/>
            <person name="Wiedmann M."/>
        </authorList>
    </citation>
    <scope>NUCLEOTIDE SEQUENCE [LARGE SCALE GENOMIC DNA]</scope>
    <source>
        <strain evidence="4 5">FSL L7-0978</strain>
    </source>
</reference>
<dbReference type="PANTHER" id="PTHR41313:SF1">
    <property type="entry name" value="DNA METHYLASE ADENINE-SPECIFIC DOMAIN-CONTAINING PROTEIN"/>
    <property type="match status" value="1"/>
</dbReference>
<proteinExistence type="predicted"/>
<keyword evidence="4" id="KW-0347">Helicase</keyword>
<feature type="region of interest" description="Disordered" evidence="2">
    <location>
        <begin position="1"/>
        <end position="22"/>
    </location>
</feature>
<evidence type="ECO:0000259" key="3">
    <source>
        <dbReference type="PROSITE" id="PS51194"/>
    </source>
</evidence>
<dbReference type="PANTHER" id="PTHR41313">
    <property type="entry name" value="ADENINE-SPECIFIC METHYLTRANSFERASE"/>
    <property type="match status" value="1"/>
</dbReference>
<dbReference type="InterPro" id="IPR038718">
    <property type="entry name" value="SNF2-like_sf"/>
</dbReference>
<dbReference type="SMART" id="SM00487">
    <property type="entry name" value="DEXDc"/>
    <property type="match status" value="1"/>
</dbReference>
<sequence length="2247" mass="256024">MGATYEHVESTGGRSHQDGTDLQLDSNDEAIRYDHLYTEKLYNIIKGTEFLKASKEEIQSFFLSHDDVQEKADYLQSVFNEGSTEFDVSIPYVKDFYQDYLNGTLGEEDDKIGTNVTVTVGYKKDSNNVHFWEGSFQSRTAEVHHGWEELVDYVDGMILLDELVDSPNQEVSQFTLFGEAEIKEEPFVFKQKVIDAVLVNEYVSRKGKIYDQLNKGESSKQNTDFMKKLFNYSGHAPAVFGTSLSQQSSPKGYEISLDEKRVVLKWHELIKMISRLMRTNRFMTQEEKSEWMKEKAELGNQPDSAFSSTQDEDEEEMDENKLVNETSSQKDTFVSTVTKPPLSEAEVLDILKISNLLKATQSEIYDYFQKTSSQEEKAIYIKSAFNDEYSGILVGEEKLRYGYKAYENGLHCWKGNFMTFSTESFHEWDVVVDYIDKMIAMDVFLEEVPQPQPIQSDLFNMLEEEKDYNKNNEAPQNDDFTVPDESNRTMEDEDLRDAIKGLLLHDTEDEKQITQLINTSHADEEIRAYLEKYVGYSEAIELRTGELADTFATETGLELSILNDNPSKSPSNVYYNWDQVIDEVKYIVYENRVNPYLAYGRSSENVSSEEDTPPNQSTDIIELAPTDYRIMDDTLGVGGAKAKFANNIAAIKTLHLIEQENRIATSKEQEILAQYVGWGGIAQAFDSENNNWEKEYQELVALLPEEEYEQARASTLTAYYTPPIVIKSMYQVIEKMGITRGNILEPAMGSGNFFGLLPETMQASKLYGVELDSVTGRIAKQLYQTANISIAGFEKSITPDNFFDIAIGNVPFGAYKIPDPIYDKNNFMIHDYFFAKALDKVRAGGIIAFVTSKGTLDKKDCRVRKYLAQRAELLGAIRLPNDTFQKNAGTEVTSDILFLQKREHLIDIEPDWVHLGYTENGIPINSYFVEHPEMVLGEMAYSPNMYGDVEATTCIPFETAELTEQLQEAVQHIQVDKARMEESLDERAMEDESILADPQVKNFSYTVVDDILYFREDARMHRVALTDTATRRAKGLIELRDCVHTLMNYQLEDFPEIEIQEQQQRLNTLYDAFTKKFGLINSQGNKLAFSDDSAYYLLCSLEILDKDGLLKRKADMFTKRTIKQQKVISFADNAQDALAISLNEKAKIDMDFMSELTGVSTKQLEKDLEGIIYRDFSVMEPDAFSSDSFDIQNFDFVMADEYLSGEVCKKLALVTIMQRELPEYHSVFQSHIDALEVIQPKQLASSEIDIRLGATWISPKLVEQFMFELFGTPNYLRESIGLTYASYANVWNIANKNRDSANVTTNVTFGTNRINAYKILEETLNLRDIRIYDTERDADGREKRVLNREDTTLALQKQDAIKHAFKNWIFADPERREELVTKYNHLYNTTRPRSYDGNHMTFSGMSPDIQLVAHQKNVVARMLYGGNALLAHVVGAGKTFSMVAAAMESKRLGLSNKNLIVVPNHIIDQFASEFLRLYPSANILVASKKDFEKINRKKFCARIATGDYDAIIIGHSQFERIPISAERQKQQFKKQINEITEGIRELKAHQGERFTIKQLEKSRKSLETKLESLSKENRKDDVVTFEQLGIDKLFVDEAHYYKNLFLYTKMRNIAGVPQTAAQKSSDLFMKCQYLDEITDGKGIVFATGTPISNSMTELYTMMRYLQYRTLEAKGLIHFDAWAATFGETTTAMELAPEGSGYRIRTRFAKFFNLPELMNMFKEVADIQTADMLDLPTPKVVRDTIVVKPTETQKKMVESLSERATLVRNGSVFPTEDNMLKITNDGRKIGLDQRLMNDLLTDEPSSKVNACIRTVFKTWEESHVQKSTQLIFSDLSTPKGNEEFSVYTDMKAKLMEEGVPEQEIAFIHDAKTDKQKQTLFAKVRSGEVRILLGSTAKMGAGTNVQDRLLALHNLDCPWRPSDLEQRAGRIVRQGNQNEEVSIFNYVTEGTFDAYMYQTNEAKQKFISQIMTSKSPARSCEDIDETALSYAEIKALCTGNPYIKEKMELDVDVVKLRLLKADYQTQQQSLEQQIVTVYPQKIQQLGIRLKAQENDARAVSQVVESEFSIDLQGVRFQEREQAGRTLLAICQHASKDGKPMIVGTYKGFEIEYSYDTFYNKANIRLKKEEIYSLSLGSDAVGNMTRMENVLQGISGEVVNTQQELDNIVAQSEKAKIEVKTPFAQEQELHEKSARLSELNLVLELDGGFDDANLDDEVNEPDSILEKLKGMNILNDVSVASKSKSQELTI</sequence>
<dbReference type="Pfam" id="PF00271">
    <property type="entry name" value="Helicase_C"/>
    <property type="match status" value="1"/>
</dbReference>
<dbReference type="Gene3D" id="3.40.50.150">
    <property type="entry name" value="Vaccinia Virus protein VP39"/>
    <property type="match status" value="1"/>
</dbReference>
<keyword evidence="1" id="KW-0175">Coiled coil</keyword>
<dbReference type="PROSITE" id="PS51194">
    <property type="entry name" value="HELICASE_CTER"/>
    <property type="match status" value="1"/>
</dbReference>
<keyword evidence="4" id="KW-0378">Hydrolase</keyword>
<name>A0A7X0Y036_9LIST</name>
<dbReference type="EMBL" id="JAARVG010000017">
    <property type="protein sequence ID" value="MBC1794777.1"/>
    <property type="molecule type" value="Genomic_DNA"/>
</dbReference>
<dbReference type="SMART" id="SM00490">
    <property type="entry name" value="HELICc"/>
    <property type="match status" value="1"/>
</dbReference>
<gene>
    <name evidence="4" type="ORF">HCA52_15185</name>
</gene>
<dbReference type="Gene3D" id="3.40.50.300">
    <property type="entry name" value="P-loop containing nucleotide triphosphate hydrolases"/>
    <property type="match status" value="1"/>
</dbReference>
<dbReference type="InterPro" id="IPR029063">
    <property type="entry name" value="SAM-dependent_MTases_sf"/>
</dbReference>
<protein>
    <submittedName>
        <fullName evidence="4">DEAD/DEAH box helicase family protein</fullName>
    </submittedName>
</protein>
<dbReference type="InterPro" id="IPR052933">
    <property type="entry name" value="DNA_Protect_Modify"/>
</dbReference>
<dbReference type="SUPFAM" id="SSF53335">
    <property type="entry name" value="S-adenosyl-L-methionine-dependent methyltransferases"/>
    <property type="match status" value="1"/>
</dbReference>
<organism evidence="4 5">
    <name type="scientific">Listeria booriae</name>
    <dbReference type="NCBI Taxonomy" id="1552123"/>
    <lineage>
        <taxon>Bacteria</taxon>
        <taxon>Bacillati</taxon>
        <taxon>Bacillota</taxon>
        <taxon>Bacilli</taxon>
        <taxon>Bacillales</taxon>
        <taxon>Listeriaceae</taxon>
        <taxon>Listeria</taxon>
    </lineage>
</organism>
<dbReference type="GO" id="GO:0004386">
    <property type="term" value="F:helicase activity"/>
    <property type="evidence" value="ECO:0007669"/>
    <property type="project" value="UniProtKB-KW"/>
</dbReference>
<evidence type="ECO:0000313" key="4">
    <source>
        <dbReference type="EMBL" id="MBC1794777.1"/>
    </source>
</evidence>
<dbReference type="Gene3D" id="3.40.50.10810">
    <property type="entry name" value="Tandem AAA-ATPase domain"/>
    <property type="match status" value="2"/>
</dbReference>
<dbReference type="SUPFAM" id="SSF52540">
    <property type="entry name" value="P-loop containing nucleoside triphosphate hydrolases"/>
    <property type="match status" value="2"/>
</dbReference>
<evidence type="ECO:0000313" key="5">
    <source>
        <dbReference type="Proteomes" id="UP000539064"/>
    </source>
</evidence>